<dbReference type="WBParaSite" id="Hba_12275">
    <property type="protein sequence ID" value="Hba_12275"/>
    <property type="gene ID" value="Hba_12275"/>
</dbReference>
<dbReference type="PROSITE" id="PS50022">
    <property type="entry name" value="FA58C_3"/>
    <property type="match status" value="1"/>
</dbReference>
<sequence>MIAPVNMLIVYYITYTRIDIPLRIIRSELASGAWCPKPQIHANSYEFLQLMTGNFDTTTSVIRHLDPPVVASRIRIVPYSKQTRTICFRAELHGCIHRGITET</sequence>
<dbReference type="InterPro" id="IPR000421">
    <property type="entry name" value="FA58C"/>
</dbReference>
<protein>
    <submittedName>
        <fullName evidence="3">F5/8 type C domain-containing protein</fullName>
    </submittedName>
</protein>
<organism evidence="2 3">
    <name type="scientific">Heterorhabditis bacteriophora</name>
    <name type="common">Entomopathogenic nematode worm</name>
    <dbReference type="NCBI Taxonomy" id="37862"/>
    <lineage>
        <taxon>Eukaryota</taxon>
        <taxon>Metazoa</taxon>
        <taxon>Ecdysozoa</taxon>
        <taxon>Nematoda</taxon>
        <taxon>Chromadorea</taxon>
        <taxon>Rhabditida</taxon>
        <taxon>Rhabditina</taxon>
        <taxon>Rhabditomorpha</taxon>
        <taxon>Strongyloidea</taxon>
        <taxon>Heterorhabditidae</taxon>
        <taxon>Heterorhabditis</taxon>
    </lineage>
</organism>
<evidence type="ECO:0000313" key="3">
    <source>
        <dbReference type="WBParaSite" id="Hba_12275"/>
    </source>
</evidence>
<dbReference type="Proteomes" id="UP000095283">
    <property type="component" value="Unplaced"/>
</dbReference>
<evidence type="ECO:0000313" key="2">
    <source>
        <dbReference type="Proteomes" id="UP000095283"/>
    </source>
</evidence>
<feature type="domain" description="F5/8 type C" evidence="1">
    <location>
        <begin position="1"/>
        <end position="95"/>
    </location>
</feature>
<evidence type="ECO:0000259" key="1">
    <source>
        <dbReference type="PROSITE" id="PS50022"/>
    </source>
</evidence>
<proteinExistence type="predicted"/>
<dbReference type="Gene3D" id="2.60.120.260">
    <property type="entry name" value="Galactose-binding domain-like"/>
    <property type="match status" value="1"/>
</dbReference>
<reference evidence="3" key="1">
    <citation type="submission" date="2016-11" db="UniProtKB">
        <authorList>
            <consortium name="WormBaseParasite"/>
        </authorList>
    </citation>
    <scope>IDENTIFICATION</scope>
</reference>
<dbReference type="SUPFAM" id="SSF49785">
    <property type="entry name" value="Galactose-binding domain-like"/>
    <property type="match status" value="1"/>
</dbReference>
<name>A0A1I7X480_HETBA</name>
<dbReference type="AlphaFoldDB" id="A0A1I7X480"/>
<accession>A0A1I7X480</accession>
<keyword evidence="2" id="KW-1185">Reference proteome</keyword>
<dbReference type="InterPro" id="IPR008979">
    <property type="entry name" value="Galactose-bd-like_sf"/>
</dbReference>